<dbReference type="Proteomes" id="UP000298030">
    <property type="component" value="Unassembled WGS sequence"/>
</dbReference>
<evidence type="ECO:0000313" key="1">
    <source>
        <dbReference type="EMBL" id="TEB32329.1"/>
    </source>
</evidence>
<keyword evidence="2" id="KW-1185">Reference proteome</keyword>
<organism evidence="1 2">
    <name type="scientific">Coprinellus micaceus</name>
    <name type="common">Glistening ink-cap mushroom</name>
    <name type="synonym">Coprinus micaceus</name>
    <dbReference type="NCBI Taxonomy" id="71717"/>
    <lineage>
        <taxon>Eukaryota</taxon>
        <taxon>Fungi</taxon>
        <taxon>Dikarya</taxon>
        <taxon>Basidiomycota</taxon>
        <taxon>Agaricomycotina</taxon>
        <taxon>Agaricomycetes</taxon>
        <taxon>Agaricomycetidae</taxon>
        <taxon>Agaricales</taxon>
        <taxon>Agaricineae</taxon>
        <taxon>Psathyrellaceae</taxon>
        <taxon>Coprinellus</taxon>
    </lineage>
</organism>
<protein>
    <submittedName>
        <fullName evidence="1">Uncharacterized protein</fullName>
    </submittedName>
</protein>
<gene>
    <name evidence="1" type="ORF">FA13DRAFT_1731515</name>
</gene>
<proteinExistence type="predicted"/>
<accession>A0A4Y7TFN0</accession>
<feature type="non-terminal residue" evidence="1">
    <location>
        <position position="1"/>
    </location>
</feature>
<name>A0A4Y7TFN0_COPMI</name>
<evidence type="ECO:0000313" key="2">
    <source>
        <dbReference type="Proteomes" id="UP000298030"/>
    </source>
</evidence>
<dbReference type="EMBL" id="QPFP01000015">
    <property type="protein sequence ID" value="TEB32329.1"/>
    <property type="molecule type" value="Genomic_DNA"/>
</dbReference>
<dbReference type="AlphaFoldDB" id="A0A4Y7TFN0"/>
<sequence length="226" mass="25775">STTLVSVSLWVCGGVPCLPLNSFRTPCQSNDLFSPPRVDMRAAPSARSHQPSNLLAKLSGVLCHEERPGHLVLLPEQRINHDNPTHLIALRPPTEPLDSLKPFRRCRLGSACGAGCYNYVHVGIGDGWVLSDLMHKCSGRQYDWKWGESAVLFSQLRTSKCSRWVLPSTPNCRCDITQWNDPNEGRCPKYHEWNHRTIKKLHQRRKFRNTIGSRKHGFALRHYDYP</sequence>
<reference evidence="1 2" key="1">
    <citation type="journal article" date="2019" name="Nat. Ecol. Evol.">
        <title>Megaphylogeny resolves global patterns of mushroom evolution.</title>
        <authorList>
            <person name="Varga T."/>
            <person name="Krizsan K."/>
            <person name="Foldi C."/>
            <person name="Dima B."/>
            <person name="Sanchez-Garcia M."/>
            <person name="Sanchez-Ramirez S."/>
            <person name="Szollosi G.J."/>
            <person name="Szarkandi J.G."/>
            <person name="Papp V."/>
            <person name="Albert L."/>
            <person name="Andreopoulos W."/>
            <person name="Angelini C."/>
            <person name="Antonin V."/>
            <person name="Barry K.W."/>
            <person name="Bougher N.L."/>
            <person name="Buchanan P."/>
            <person name="Buyck B."/>
            <person name="Bense V."/>
            <person name="Catcheside P."/>
            <person name="Chovatia M."/>
            <person name="Cooper J."/>
            <person name="Damon W."/>
            <person name="Desjardin D."/>
            <person name="Finy P."/>
            <person name="Geml J."/>
            <person name="Haridas S."/>
            <person name="Hughes K."/>
            <person name="Justo A."/>
            <person name="Karasinski D."/>
            <person name="Kautmanova I."/>
            <person name="Kiss B."/>
            <person name="Kocsube S."/>
            <person name="Kotiranta H."/>
            <person name="LaButti K.M."/>
            <person name="Lechner B.E."/>
            <person name="Liimatainen K."/>
            <person name="Lipzen A."/>
            <person name="Lukacs Z."/>
            <person name="Mihaltcheva S."/>
            <person name="Morgado L.N."/>
            <person name="Niskanen T."/>
            <person name="Noordeloos M.E."/>
            <person name="Ohm R.A."/>
            <person name="Ortiz-Santana B."/>
            <person name="Ovrebo C."/>
            <person name="Racz N."/>
            <person name="Riley R."/>
            <person name="Savchenko A."/>
            <person name="Shiryaev A."/>
            <person name="Soop K."/>
            <person name="Spirin V."/>
            <person name="Szebenyi C."/>
            <person name="Tomsovsky M."/>
            <person name="Tulloss R.E."/>
            <person name="Uehling J."/>
            <person name="Grigoriev I.V."/>
            <person name="Vagvolgyi C."/>
            <person name="Papp T."/>
            <person name="Martin F.M."/>
            <person name="Miettinen O."/>
            <person name="Hibbett D.S."/>
            <person name="Nagy L.G."/>
        </authorList>
    </citation>
    <scope>NUCLEOTIDE SEQUENCE [LARGE SCALE GENOMIC DNA]</scope>
    <source>
        <strain evidence="1 2">FP101781</strain>
    </source>
</reference>
<comment type="caution">
    <text evidence="1">The sequence shown here is derived from an EMBL/GenBank/DDBJ whole genome shotgun (WGS) entry which is preliminary data.</text>
</comment>